<sequence length="344" mass="36963">MTLDLSDPLVLAGAAGLAAVLLLAVVLALLAARLRDMGSGQAQLAGALGALREAQRAGEAQVGARLEDSATRTATALGDLQRRLATIDAAQAKIEALSGDVLGLQDILSNKQTRGAFGEIQLRDIVGRALPPDGFTWQAQLSNGRRADCLVHMPDPPGPLVIDAKFPLESYEALVADPKDPRAVTAFRAAIRSHVRAIAEKYILPGETAEGACLFLPSEAIYAELHANHPEAVREAFAARVWIVSPTTCMATLNTLRAILKDHRMREQAGEIRRALAALHRDVELIVERAGKLETHFDQARRDVEGLTVAAERAGKRAERLDAFDFAEGQVAERPKLAPVIRRG</sequence>
<keyword evidence="6" id="KW-0812">Transmembrane</keyword>
<protein>
    <recommendedName>
        <fullName evidence="3">DNA recombination protein RmuC homolog</fullName>
    </recommendedName>
</protein>
<evidence type="ECO:0000256" key="4">
    <source>
        <dbReference type="ARBA" id="ARBA00023054"/>
    </source>
</evidence>
<keyword evidence="4" id="KW-0175">Coiled coil</keyword>
<proteinExistence type="inferred from homology"/>
<organism evidence="7 8">
    <name type="scientific">Jannaschia ovalis</name>
    <dbReference type="NCBI Taxonomy" id="3038773"/>
    <lineage>
        <taxon>Bacteria</taxon>
        <taxon>Pseudomonadati</taxon>
        <taxon>Pseudomonadota</taxon>
        <taxon>Alphaproteobacteria</taxon>
        <taxon>Rhodobacterales</taxon>
        <taxon>Roseobacteraceae</taxon>
        <taxon>Jannaschia</taxon>
    </lineage>
</organism>
<dbReference type="PANTHER" id="PTHR30563">
    <property type="entry name" value="DNA RECOMBINATION PROTEIN RMUC"/>
    <property type="match status" value="1"/>
</dbReference>
<keyword evidence="8" id="KW-1185">Reference proteome</keyword>
<evidence type="ECO:0000256" key="6">
    <source>
        <dbReference type="SAM" id="Phobius"/>
    </source>
</evidence>
<feature type="transmembrane region" description="Helical" evidence="6">
    <location>
        <begin position="12"/>
        <end position="32"/>
    </location>
</feature>
<comment type="similarity">
    <text evidence="2">Belongs to the RmuC family.</text>
</comment>
<dbReference type="EMBL" id="CP122537">
    <property type="protein sequence ID" value="WGH79818.1"/>
    <property type="molecule type" value="Genomic_DNA"/>
</dbReference>
<accession>A0ABY8LHD2</accession>
<dbReference type="PANTHER" id="PTHR30563:SF0">
    <property type="entry name" value="DNA RECOMBINATION PROTEIN RMUC"/>
    <property type="match status" value="1"/>
</dbReference>
<keyword evidence="5" id="KW-0233">DNA recombination</keyword>
<evidence type="ECO:0000256" key="2">
    <source>
        <dbReference type="ARBA" id="ARBA00009840"/>
    </source>
</evidence>
<evidence type="ECO:0000256" key="3">
    <source>
        <dbReference type="ARBA" id="ARBA00021840"/>
    </source>
</evidence>
<reference evidence="7 8" key="1">
    <citation type="submission" date="2023-04" db="EMBL/GenBank/DDBJ databases">
        <title>Jannaschia ovalis sp. nov., a marine bacterium isolated from sea tidal flat.</title>
        <authorList>
            <person name="Kwon D.Y."/>
            <person name="Kim J.-J."/>
        </authorList>
    </citation>
    <scope>NUCLEOTIDE SEQUENCE [LARGE SCALE GENOMIC DNA]</scope>
    <source>
        <strain evidence="7 8">GRR-S6-38</strain>
    </source>
</reference>
<comment type="function">
    <text evidence="1">Involved in DNA recombination.</text>
</comment>
<dbReference type="InterPro" id="IPR003798">
    <property type="entry name" value="DNA_recombination_RmuC"/>
</dbReference>
<dbReference type="RefSeq" id="WP_279966783.1">
    <property type="nucleotide sequence ID" value="NZ_CP122537.1"/>
</dbReference>
<dbReference type="Proteomes" id="UP001243420">
    <property type="component" value="Chromosome"/>
</dbReference>
<evidence type="ECO:0000313" key="7">
    <source>
        <dbReference type="EMBL" id="WGH79818.1"/>
    </source>
</evidence>
<dbReference type="Pfam" id="PF02646">
    <property type="entry name" value="RmuC"/>
    <property type="match status" value="1"/>
</dbReference>
<evidence type="ECO:0000313" key="8">
    <source>
        <dbReference type="Proteomes" id="UP001243420"/>
    </source>
</evidence>
<gene>
    <name evidence="7" type="primary">rmuC</name>
    <name evidence="7" type="ORF">P8627_06030</name>
</gene>
<name>A0ABY8LHD2_9RHOB</name>
<keyword evidence="6" id="KW-1133">Transmembrane helix</keyword>
<keyword evidence="6" id="KW-0472">Membrane</keyword>
<evidence type="ECO:0000256" key="1">
    <source>
        <dbReference type="ARBA" id="ARBA00003416"/>
    </source>
</evidence>
<evidence type="ECO:0000256" key="5">
    <source>
        <dbReference type="ARBA" id="ARBA00023172"/>
    </source>
</evidence>